<evidence type="ECO:0000259" key="2">
    <source>
        <dbReference type="Pfam" id="PF17930"/>
    </source>
</evidence>
<name>A0ABV6ZT15_9PROT</name>
<dbReference type="InterPro" id="IPR041255">
    <property type="entry name" value="LpxI_N"/>
</dbReference>
<sequence length="287" mass="29298">MPETAHRWTRLGVIAGGGQLPLSVAEAERSGGHPPFVLQVDGFADADFSGFDTVSVPVTSIGRAQKHLKQAGCDAVCFAGVVKRPDLSALTGLDATSAMLLPAFLRAAKQGDDALLRVLLGSFENKGFRVVGADDVMQAATPDAGTLGTIEPSEDDIADARKAISIAHTIGALDVGQGAVVCRGLVLAVEAQEGTDAMLARVASLPEEIRGNGKARRGVLAKAPKPVQERRIDLPVVGVKTIEGAAAAGLAGIAVEAGGALLVDREATLRAADAAGLFLIAVSVDGE</sequence>
<reference evidence="4" key="1">
    <citation type="journal article" date="2019" name="Int. J. Syst. Evol. Microbiol.">
        <title>The Global Catalogue of Microorganisms (GCM) 10K type strain sequencing project: providing services to taxonomists for standard genome sequencing and annotation.</title>
        <authorList>
            <consortium name="The Broad Institute Genomics Platform"/>
            <consortium name="The Broad Institute Genome Sequencing Center for Infectious Disease"/>
            <person name="Wu L."/>
            <person name="Ma J."/>
        </authorList>
    </citation>
    <scope>NUCLEOTIDE SEQUENCE [LARGE SCALE GENOMIC DNA]</scope>
    <source>
        <strain evidence="4">KCTC 52487</strain>
    </source>
</reference>
<accession>A0ABV6ZT15</accession>
<proteinExistence type="predicted"/>
<dbReference type="Gene3D" id="3.40.50.20">
    <property type="match status" value="1"/>
</dbReference>
<dbReference type="InterPro" id="IPR053174">
    <property type="entry name" value="LpxI"/>
</dbReference>
<dbReference type="Proteomes" id="UP001595379">
    <property type="component" value="Unassembled WGS sequence"/>
</dbReference>
<evidence type="ECO:0000259" key="1">
    <source>
        <dbReference type="Pfam" id="PF06230"/>
    </source>
</evidence>
<dbReference type="InterPro" id="IPR043167">
    <property type="entry name" value="LpxI_C_sf"/>
</dbReference>
<dbReference type="Pfam" id="PF06230">
    <property type="entry name" value="LpxI_C"/>
    <property type="match status" value="1"/>
</dbReference>
<dbReference type="RefSeq" id="WP_343163747.1">
    <property type="nucleotide sequence ID" value="NZ_JBHRSV010000001.1"/>
</dbReference>
<dbReference type="InterPro" id="IPR010415">
    <property type="entry name" value="LpxI_C"/>
</dbReference>
<dbReference type="Gene3D" id="3.40.140.80">
    <property type="match status" value="1"/>
</dbReference>
<evidence type="ECO:0000313" key="3">
    <source>
        <dbReference type="EMBL" id="MFC2924538.1"/>
    </source>
</evidence>
<dbReference type="PANTHER" id="PTHR39962:SF1">
    <property type="entry name" value="LPXI FAMILY PROTEIN"/>
    <property type="match status" value="1"/>
</dbReference>
<keyword evidence="4" id="KW-1185">Reference proteome</keyword>
<gene>
    <name evidence="3" type="ORF">ACFOOR_00295</name>
</gene>
<organism evidence="3 4">
    <name type="scientific">Hyphobacterium vulgare</name>
    <dbReference type="NCBI Taxonomy" id="1736751"/>
    <lineage>
        <taxon>Bacteria</taxon>
        <taxon>Pseudomonadati</taxon>
        <taxon>Pseudomonadota</taxon>
        <taxon>Alphaproteobacteria</taxon>
        <taxon>Maricaulales</taxon>
        <taxon>Maricaulaceae</taxon>
        <taxon>Hyphobacterium</taxon>
    </lineage>
</organism>
<comment type="caution">
    <text evidence="3">The sequence shown here is derived from an EMBL/GenBank/DDBJ whole genome shotgun (WGS) entry which is preliminary data.</text>
</comment>
<protein>
    <submittedName>
        <fullName evidence="3">LpxI family protein</fullName>
    </submittedName>
</protein>
<feature type="domain" description="LpxI C-terminal" evidence="1">
    <location>
        <begin position="144"/>
        <end position="280"/>
    </location>
</feature>
<evidence type="ECO:0000313" key="4">
    <source>
        <dbReference type="Proteomes" id="UP001595379"/>
    </source>
</evidence>
<dbReference type="EMBL" id="JBHRSV010000001">
    <property type="protein sequence ID" value="MFC2924538.1"/>
    <property type="molecule type" value="Genomic_DNA"/>
</dbReference>
<feature type="domain" description="LpxI N-terminal" evidence="2">
    <location>
        <begin position="10"/>
        <end position="138"/>
    </location>
</feature>
<dbReference type="Pfam" id="PF17930">
    <property type="entry name" value="LpxI_N"/>
    <property type="match status" value="1"/>
</dbReference>
<dbReference type="PANTHER" id="PTHR39962">
    <property type="entry name" value="BLL4848 PROTEIN"/>
    <property type="match status" value="1"/>
</dbReference>